<evidence type="ECO:0000256" key="1">
    <source>
        <dbReference type="ARBA" id="ARBA00001947"/>
    </source>
</evidence>
<dbReference type="PANTHER" id="PTHR31817">
    <property type="match status" value="1"/>
</dbReference>
<evidence type="ECO:0000256" key="2">
    <source>
        <dbReference type="ARBA" id="ARBA00022670"/>
    </source>
</evidence>
<keyword evidence="4" id="KW-0482">Metalloprotease</keyword>
<evidence type="ECO:0000313" key="6">
    <source>
        <dbReference type="Proteomes" id="UP000250831"/>
    </source>
</evidence>
<reference evidence="5 6" key="1">
    <citation type="submission" date="2018-04" db="EMBL/GenBank/DDBJ databases">
        <title>Sphingobacterium sp. M46 Genome.</title>
        <authorList>
            <person name="Cheng J."/>
            <person name="Li Y."/>
        </authorList>
    </citation>
    <scope>NUCLEOTIDE SEQUENCE [LARGE SCALE GENOMIC DNA]</scope>
    <source>
        <strain evidence="5 6">M46</strain>
    </source>
</reference>
<evidence type="ECO:0000313" key="5">
    <source>
        <dbReference type="EMBL" id="PUV25360.1"/>
    </source>
</evidence>
<comment type="cofactor">
    <cofactor evidence="1">
        <name>Zn(2+)</name>
        <dbReference type="ChEBI" id="CHEBI:29105"/>
    </cofactor>
</comment>
<name>A0A363NXA5_9SPHI</name>
<keyword evidence="2" id="KW-0645">Protease</keyword>
<dbReference type="Proteomes" id="UP000250831">
    <property type="component" value="Unassembled WGS sequence"/>
</dbReference>
<keyword evidence="6" id="KW-1185">Reference proteome</keyword>
<dbReference type="OrthoDB" id="9785840at2"/>
<keyword evidence="3" id="KW-0378">Hydrolase</keyword>
<organism evidence="5 6">
    <name type="scientific">Sphingobacterium athyrii</name>
    <dbReference type="NCBI Taxonomy" id="2152717"/>
    <lineage>
        <taxon>Bacteria</taxon>
        <taxon>Pseudomonadati</taxon>
        <taxon>Bacteroidota</taxon>
        <taxon>Sphingobacteriia</taxon>
        <taxon>Sphingobacteriales</taxon>
        <taxon>Sphingobacteriaceae</taxon>
        <taxon>Sphingobacterium</taxon>
    </lineage>
</organism>
<protein>
    <submittedName>
        <fullName evidence="5">DUF1704 domain-containing protein</fullName>
    </submittedName>
</protein>
<dbReference type="PANTHER" id="PTHR31817:SF0">
    <property type="entry name" value="CHROMOSOME UNDETERMINED SCAFFOLD_67, WHOLE GENOME SHOTGUN SEQUENCE"/>
    <property type="match status" value="1"/>
</dbReference>
<proteinExistence type="predicted"/>
<dbReference type="InterPro" id="IPR012548">
    <property type="entry name" value="MATCAP"/>
</dbReference>
<evidence type="ECO:0000256" key="3">
    <source>
        <dbReference type="ARBA" id="ARBA00022801"/>
    </source>
</evidence>
<dbReference type="GO" id="GO:0008237">
    <property type="term" value="F:metallopeptidase activity"/>
    <property type="evidence" value="ECO:0007669"/>
    <property type="project" value="UniProtKB-KW"/>
</dbReference>
<dbReference type="SMART" id="SM01154">
    <property type="entry name" value="DUF1704"/>
    <property type="match status" value="1"/>
</dbReference>
<dbReference type="EMBL" id="QCXX01000002">
    <property type="protein sequence ID" value="PUV25360.1"/>
    <property type="molecule type" value="Genomic_DNA"/>
</dbReference>
<dbReference type="GO" id="GO:0006508">
    <property type="term" value="P:proteolysis"/>
    <property type="evidence" value="ECO:0007669"/>
    <property type="project" value="UniProtKB-KW"/>
</dbReference>
<dbReference type="GO" id="GO:0080164">
    <property type="term" value="P:regulation of nitric oxide metabolic process"/>
    <property type="evidence" value="ECO:0007669"/>
    <property type="project" value="TreeGrafter"/>
</dbReference>
<gene>
    <name evidence="5" type="ORF">DCO56_07010</name>
</gene>
<accession>A0A363NXA5</accession>
<dbReference type="Pfam" id="PF08014">
    <property type="entry name" value="MATCAP"/>
    <property type="match status" value="1"/>
</dbReference>
<sequence>MKDSEMNVSDWIAPILNQLVEEFGACLIIEAWTAGQGQEEDIQIHIARKNVQSIAQYLGKQLETEESIAKVEIVTESKTNATQSLSPASIQLDKLNSNILYMGLEIKPKYLLGTNQQILPIDLRHFREAISRSLSKTFFEFIRIHTLSKPTSFKISHPKKMLPLAWEIDQKLARESQRFDFLLLITPTNSYDAWLQFRKGNYRKVPVFRYRPMPIDPDIIKRNLYNLHIEDLYDPSIAYLFRDKRKELDQMMSMLSERGKEGFLLGSMQVFGTVNEKLLEKAQAILTITATDREHRTKEEDIVYAEEFAKLAQEELDYLKSQDPNFSTTVRLRDDIYGVMVNQGVLNISKQYSLPRHRVQALIQHEVGTHIVTYYNGKQQPFSLFRLGVPGYEKLQEGLAVLAEYLVGGLTNNRLRILAGRVVAVYHMQQGNTFLDTFTLLVDKYQFLPETAFQMTMRVFRSGGLTKDALYLSGLIELINYIKSGRDLTLLTMGKIREDYIPIVEELMLKGILNAPVLTPKYLTSPYRDVLANLKKSKGIFQMIQ</sequence>
<dbReference type="AlphaFoldDB" id="A0A363NXA5"/>
<evidence type="ECO:0000256" key="4">
    <source>
        <dbReference type="ARBA" id="ARBA00023049"/>
    </source>
</evidence>
<comment type="caution">
    <text evidence="5">The sequence shown here is derived from an EMBL/GenBank/DDBJ whole genome shotgun (WGS) entry which is preliminary data.</text>
</comment>